<keyword evidence="2" id="KW-0812">Transmembrane</keyword>
<feature type="transmembrane region" description="Helical" evidence="2">
    <location>
        <begin position="34"/>
        <end position="52"/>
    </location>
</feature>
<keyword evidence="2" id="KW-1133">Transmembrane helix</keyword>
<dbReference type="Proteomes" id="UP001235664">
    <property type="component" value="Unassembled WGS sequence"/>
</dbReference>
<keyword evidence="4" id="KW-1185">Reference proteome</keyword>
<name>A0ABT9H6E8_9SPHN</name>
<proteinExistence type="predicted"/>
<organism evidence="3 4">
    <name type="scientific">Qipengyuania benthica</name>
    <dbReference type="NCBI Taxonomy" id="3067651"/>
    <lineage>
        <taxon>Bacteria</taxon>
        <taxon>Pseudomonadati</taxon>
        <taxon>Pseudomonadota</taxon>
        <taxon>Alphaproteobacteria</taxon>
        <taxon>Sphingomonadales</taxon>
        <taxon>Erythrobacteraceae</taxon>
        <taxon>Qipengyuania</taxon>
    </lineage>
</organism>
<evidence type="ECO:0000313" key="3">
    <source>
        <dbReference type="EMBL" id="MDP4538893.1"/>
    </source>
</evidence>
<feature type="compositionally biased region" description="Basic and acidic residues" evidence="1">
    <location>
        <begin position="1"/>
        <end position="13"/>
    </location>
</feature>
<feature type="region of interest" description="Disordered" evidence="1">
    <location>
        <begin position="1"/>
        <end position="24"/>
    </location>
</feature>
<dbReference type="EMBL" id="JAVAIL010000001">
    <property type="protein sequence ID" value="MDP4538893.1"/>
    <property type="molecule type" value="Genomic_DNA"/>
</dbReference>
<dbReference type="RefSeq" id="WP_305929004.1">
    <property type="nucleotide sequence ID" value="NZ_JAVAIL010000001.1"/>
</dbReference>
<feature type="region of interest" description="Disordered" evidence="1">
    <location>
        <begin position="61"/>
        <end position="122"/>
    </location>
</feature>
<sequence length="122" mass="12510">MARFFDSKARAPSHDLPPIPLGGTRQQAMNRLQVGIGGVLGVLMLVGLASVIQNQADEVERNAVPEAASTNIPEPRTKSADPLVEAGVVPDLPATPTPTPTGSAPTAPVMPEQGTSAPANGR</sequence>
<protein>
    <recommendedName>
        <fullName evidence="5">SPOR domain-containing protein</fullName>
    </recommendedName>
</protein>
<feature type="compositionally biased region" description="Polar residues" evidence="1">
    <location>
        <begin position="113"/>
        <end position="122"/>
    </location>
</feature>
<reference evidence="3 4" key="1">
    <citation type="submission" date="2023-08" db="EMBL/GenBank/DDBJ databases">
        <title>genomic of DY56.</title>
        <authorList>
            <person name="Wang Y."/>
        </authorList>
    </citation>
    <scope>NUCLEOTIDE SEQUENCE [LARGE SCALE GENOMIC DNA]</scope>
    <source>
        <strain evidence="3 4">DY56-A-20</strain>
    </source>
</reference>
<evidence type="ECO:0008006" key="5">
    <source>
        <dbReference type="Google" id="ProtNLM"/>
    </source>
</evidence>
<evidence type="ECO:0000313" key="4">
    <source>
        <dbReference type="Proteomes" id="UP001235664"/>
    </source>
</evidence>
<keyword evidence="2" id="KW-0472">Membrane</keyword>
<accession>A0ABT9H6E8</accession>
<evidence type="ECO:0000256" key="1">
    <source>
        <dbReference type="SAM" id="MobiDB-lite"/>
    </source>
</evidence>
<comment type="caution">
    <text evidence="3">The sequence shown here is derived from an EMBL/GenBank/DDBJ whole genome shotgun (WGS) entry which is preliminary data.</text>
</comment>
<evidence type="ECO:0000256" key="2">
    <source>
        <dbReference type="SAM" id="Phobius"/>
    </source>
</evidence>
<gene>
    <name evidence="3" type="ORF">Q9K01_04550</name>
</gene>